<protein>
    <recommendedName>
        <fullName evidence="2">Microbial-type PARG catalytic domain-containing protein</fullName>
    </recommendedName>
</protein>
<feature type="domain" description="Microbial-type PARG catalytic" evidence="2">
    <location>
        <begin position="56"/>
        <end position="151"/>
    </location>
</feature>
<feature type="non-terminal residue" evidence="3">
    <location>
        <position position="1"/>
    </location>
</feature>
<comment type="caution">
    <text evidence="3">The sequence shown here is derived from an EMBL/GenBank/DDBJ whole genome shotgun (WGS) entry which is preliminary data.</text>
</comment>
<dbReference type="EMBL" id="MU853424">
    <property type="protein sequence ID" value="KAK4131419.1"/>
    <property type="molecule type" value="Genomic_DNA"/>
</dbReference>
<feature type="compositionally biased region" description="Low complexity" evidence="1">
    <location>
        <begin position="289"/>
        <end position="299"/>
    </location>
</feature>
<dbReference type="PANTHER" id="PTHR35596">
    <property type="entry name" value="DUF2263 DOMAIN-CONTAINING PROTEIN"/>
    <property type="match status" value="1"/>
</dbReference>
<keyword evidence="4" id="KW-1185">Reference proteome</keyword>
<organism evidence="3 4">
    <name type="scientific">Trichocladium antarcticum</name>
    <dbReference type="NCBI Taxonomy" id="1450529"/>
    <lineage>
        <taxon>Eukaryota</taxon>
        <taxon>Fungi</taxon>
        <taxon>Dikarya</taxon>
        <taxon>Ascomycota</taxon>
        <taxon>Pezizomycotina</taxon>
        <taxon>Sordariomycetes</taxon>
        <taxon>Sordariomycetidae</taxon>
        <taxon>Sordariales</taxon>
        <taxon>Chaetomiaceae</taxon>
        <taxon>Trichocladium</taxon>
    </lineage>
</organism>
<reference evidence="3" key="2">
    <citation type="submission" date="2023-05" db="EMBL/GenBank/DDBJ databases">
        <authorList>
            <consortium name="Lawrence Berkeley National Laboratory"/>
            <person name="Steindorff A."/>
            <person name="Hensen N."/>
            <person name="Bonometti L."/>
            <person name="Westerberg I."/>
            <person name="Brannstrom I.O."/>
            <person name="Guillou S."/>
            <person name="Cros-Aarteil S."/>
            <person name="Calhoun S."/>
            <person name="Haridas S."/>
            <person name="Kuo A."/>
            <person name="Mondo S."/>
            <person name="Pangilinan J."/>
            <person name="Riley R."/>
            <person name="Labutti K."/>
            <person name="Andreopoulos B."/>
            <person name="Lipzen A."/>
            <person name="Chen C."/>
            <person name="Yanf M."/>
            <person name="Daum C."/>
            <person name="Ng V."/>
            <person name="Clum A."/>
            <person name="Ohm R."/>
            <person name="Martin F."/>
            <person name="Silar P."/>
            <person name="Natvig D."/>
            <person name="Lalanne C."/>
            <person name="Gautier V."/>
            <person name="Ament-Velasquez S.L."/>
            <person name="Kruys A."/>
            <person name="Hutchinson M.I."/>
            <person name="Powell A.J."/>
            <person name="Barry K."/>
            <person name="Miller A.N."/>
            <person name="Grigoriev I.V."/>
            <person name="Debuchy R."/>
            <person name="Gladieux P."/>
            <person name="Thoren M.H."/>
            <person name="Johannesson H."/>
        </authorList>
    </citation>
    <scope>NUCLEOTIDE SEQUENCE</scope>
    <source>
        <strain evidence="3">CBS 123565</strain>
    </source>
</reference>
<evidence type="ECO:0000313" key="3">
    <source>
        <dbReference type="EMBL" id="KAK4131419.1"/>
    </source>
</evidence>
<feature type="compositionally biased region" description="Gly residues" evidence="1">
    <location>
        <begin position="300"/>
        <end position="312"/>
    </location>
</feature>
<accession>A0AAN6UER3</accession>
<dbReference type="AlphaFoldDB" id="A0AAN6UER3"/>
<gene>
    <name evidence="3" type="ORF">BT67DRAFT_444673</name>
</gene>
<reference evidence="3" key="1">
    <citation type="journal article" date="2023" name="Mol. Phylogenet. Evol.">
        <title>Genome-scale phylogeny and comparative genomics of the fungal order Sordariales.</title>
        <authorList>
            <person name="Hensen N."/>
            <person name="Bonometti L."/>
            <person name="Westerberg I."/>
            <person name="Brannstrom I.O."/>
            <person name="Guillou S."/>
            <person name="Cros-Aarteil S."/>
            <person name="Calhoun S."/>
            <person name="Haridas S."/>
            <person name="Kuo A."/>
            <person name="Mondo S."/>
            <person name="Pangilinan J."/>
            <person name="Riley R."/>
            <person name="LaButti K."/>
            <person name="Andreopoulos B."/>
            <person name="Lipzen A."/>
            <person name="Chen C."/>
            <person name="Yan M."/>
            <person name="Daum C."/>
            <person name="Ng V."/>
            <person name="Clum A."/>
            <person name="Steindorff A."/>
            <person name="Ohm R.A."/>
            <person name="Martin F."/>
            <person name="Silar P."/>
            <person name="Natvig D.O."/>
            <person name="Lalanne C."/>
            <person name="Gautier V."/>
            <person name="Ament-Velasquez S.L."/>
            <person name="Kruys A."/>
            <person name="Hutchinson M.I."/>
            <person name="Powell A.J."/>
            <person name="Barry K."/>
            <person name="Miller A.N."/>
            <person name="Grigoriev I.V."/>
            <person name="Debuchy R."/>
            <person name="Gladieux P."/>
            <person name="Hiltunen Thoren M."/>
            <person name="Johannesson H."/>
        </authorList>
    </citation>
    <scope>NUCLEOTIDE SEQUENCE</scope>
    <source>
        <strain evidence="3">CBS 123565</strain>
    </source>
</reference>
<dbReference type="PANTHER" id="PTHR35596:SF2">
    <property type="entry name" value="MICROBIAL-TYPE PARG CATALYTIC DOMAIN-CONTAINING PROTEIN"/>
    <property type="match status" value="1"/>
</dbReference>
<evidence type="ECO:0000259" key="2">
    <source>
        <dbReference type="Pfam" id="PF10021"/>
    </source>
</evidence>
<name>A0AAN6UER3_9PEZI</name>
<sequence length="351" mass="38029">MPSASSKARPKPSEVASEAKRYYIPLIKKEYASIYATSSYLYHQPLLQINFLEGPVDLAPPHFYVYNGDPVDFAASWVAQAQCAIPFICAANDKRPGGDWETGVVGYEERLCRRSTLATCLATPGEGSSVTSHYPIPICAGILSRDVVVFRGPDDKYEKLAPEQWRALPVVSVPPPRWPKLTQNGTKYSFADERAMIKDKLRGALRICAYNNYGTVVIGDFGLGNGYRNPPQELAELWREVFLYDPDLRGRIRCVAFVFEDPTQSTTQLILDDIAKKAKGGGGGGGGSSSRSKTKSGASSGSGSGSGAGSGSSTGNSPTDFQIFSQVFDNAEIQRFLGQPDARYGLSNLLV</sequence>
<feature type="region of interest" description="Disordered" evidence="1">
    <location>
        <begin position="280"/>
        <end position="319"/>
    </location>
</feature>
<dbReference type="Proteomes" id="UP001304895">
    <property type="component" value="Unassembled WGS sequence"/>
</dbReference>
<dbReference type="InterPro" id="IPR019261">
    <property type="entry name" value="PARG_cat_microbial"/>
</dbReference>
<dbReference type="InterPro" id="IPR043472">
    <property type="entry name" value="Macro_dom-like"/>
</dbReference>
<evidence type="ECO:0000313" key="4">
    <source>
        <dbReference type="Proteomes" id="UP001304895"/>
    </source>
</evidence>
<dbReference type="Pfam" id="PF10021">
    <property type="entry name" value="PARG_cat_microb"/>
    <property type="match status" value="1"/>
</dbReference>
<proteinExistence type="predicted"/>
<dbReference type="Gene3D" id="3.40.220.10">
    <property type="entry name" value="Leucine Aminopeptidase, subunit E, domain 1"/>
    <property type="match status" value="1"/>
</dbReference>
<evidence type="ECO:0000256" key="1">
    <source>
        <dbReference type="SAM" id="MobiDB-lite"/>
    </source>
</evidence>